<evidence type="ECO:0000313" key="2">
    <source>
        <dbReference type="EMBL" id="KAA6411865.1"/>
    </source>
</evidence>
<reference evidence="2 3" key="1">
    <citation type="submission" date="2019-09" db="EMBL/GenBank/DDBJ databases">
        <title>The hologenome of the rock-dwelling lichen Lasallia pustulata.</title>
        <authorList>
            <person name="Greshake Tzovaras B."/>
            <person name="Segers F."/>
            <person name="Bicker A."/>
            <person name="Dal Grande F."/>
            <person name="Otte J."/>
            <person name="Hankeln T."/>
            <person name="Schmitt I."/>
            <person name="Ebersberger I."/>
        </authorList>
    </citation>
    <scope>NUCLEOTIDE SEQUENCE [LARGE SCALE GENOMIC DNA]</scope>
    <source>
        <strain evidence="2">A1-1</strain>
    </source>
</reference>
<name>A0A5M8PS39_9LECA</name>
<comment type="caution">
    <text evidence="2">The sequence shown here is derived from an EMBL/GenBank/DDBJ whole genome shotgun (WGS) entry which is preliminary data.</text>
</comment>
<dbReference type="GO" id="GO:0030163">
    <property type="term" value="P:protein catabolic process"/>
    <property type="evidence" value="ECO:0007669"/>
    <property type="project" value="TreeGrafter"/>
</dbReference>
<dbReference type="OrthoDB" id="201515at2759"/>
<dbReference type="Pfam" id="PF00795">
    <property type="entry name" value="CN_hydrolase"/>
    <property type="match status" value="1"/>
</dbReference>
<dbReference type="PANTHER" id="PTHR11750:SF26">
    <property type="entry name" value="PROTEIN N-TERMINAL AMIDASE"/>
    <property type="match status" value="1"/>
</dbReference>
<accession>A0A5M8PS39</accession>
<dbReference type="AlphaFoldDB" id="A0A5M8PS39"/>
<dbReference type="Gene3D" id="3.60.110.10">
    <property type="entry name" value="Carbon-nitrogen hydrolase"/>
    <property type="match status" value="1"/>
</dbReference>
<dbReference type="EMBL" id="VXIT01000006">
    <property type="protein sequence ID" value="KAA6411865.1"/>
    <property type="molecule type" value="Genomic_DNA"/>
</dbReference>
<sequence>MRIAILQFSPTLGAPRANLSRASALLSAAASTLTNIDLLVLPELAFSGYNFPSLEAITPFLEPRAHGPSAEWARGVAAWLGAVVVVGYPEKGAGEAEAAPDPAGAGRNYNALIALGPAARPAAGWRTAELPLARAESAAEPGPAAAPTTRTTLAICMDLNPAGAGGGVDLATHVRDSGAALLLLSMAWLSPLPAGALPAAVPDTATLGYWVSRLEPLRAGAEEVVVVVANRCGEEAGGARYSEVMTFPAPTLPADSIC</sequence>
<dbReference type="InterPro" id="IPR003010">
    <property type="entry name" value="C-N_Hydrolase"/>
</dbReference>
<dbReference type="GO" id="GO:0070773">
    <property type="term" value="F:protein-N-terminal glutamine amidohydrolase activity"/>
    <property type="evidence" value="ECO:0007669"/>
    <property type="project" value="InterPro"/>
</dbReference>
<dbReference type="InterPro" id="IPR036526">
    <property type="entry name" value="C-N_Hydrolase_sf"/>
</dbReference>
<dbReference type="InterPro" id="IPR039703">
    <property type="entry name" value="Nta1"/>
</dbReference>
<dbReference type="SUPFAM" id="SSF56317">
    <property type="entry name" value="Carbon-nitrogen hydrolase"/>
    <property type="match status" value="1"/>
</dbReference>
<feature type="domain" description="CN hydrolase" evidence="1">
    <location>
        <begin position="1"/>
        <end position="258"/>
    </location>
</feature>
<protein>
    <submittedName>
        <fullName evidence="2">Carbon-nitrogen hydrolase</fullName>
    </submittedName>
</protein>
<dbReference type="PANTHER" id="PTHR11750">
    <property type="entry name" value="PROTEIN N-TERMINAL AMIDASE"/>
    <property type="match status" value="1"/>
</dbReference>
<dbReference type="PROSITE" id="PS50263">
    <property type="entry name" value="CN_HYDROLASE"/>
    <property type="match status" value="1"/>
</dbReference>
<evidence type="ECO:0000259" key="1">
    <source>
        <dbReference type="PROSITE" id="PS50263"/>
    </source>
</evidence>
<keyword evidence="2" id="KW-0378">Hydrolase</keyword>
<organism evidence="2 3">
    <name type="scientific">Lasallia pustulata</name>
    <dbReference type="NCBI Taxonomy" id="136370"/>
    <lineage>
        <taxon>Eukaryota</taxon>
        <taxon>Fungi</taxon>
        <taxon>Dikarya</taxon>
        <taxon>Ascomycota</taxon>
        <taxon>Pezizomycotina</taxon>
        <taxon>Lecanoromycetes</taxon>
        <taxon>OSLEUM clade</taxon>
        <taxon>Umbilicariomycetidae</taxon>
        <taxon>Umbilicariales</taxon>
        <taxon>Umbilicariaceae</taxon>
        <taxon>Lasallia</taxon>
    </lineage>
</organism>
<dbReference type="Proteomes" id="UP000324767">
    <property type="component" value="Unassembled WGS sequence"/>
</dbReference>
<evidence type="ECO:0000313" key="3">
    <source>
        <dbReference type="Proteomes" id="UP000324767"/>
    </source>
</evidence>
<dbReference type="GO" id="GO:0008418">
    <property type="term" value="F:protein-N-terminal asparagine amidohydrolase activity"/>
    <property type="evidence" value="ECO:0007669"/>
    <property type="project" value="InterPro"/>
</dbReference>
<proteinExistence type="predicted"/>
<gene>
    <name evidence="2" type="ORF">FRX48_04015</name>
</gene>